<evidence type="ECO:0000313" key="2">
    <source>
        <dbReference type="EMBL" id="QBK90382.1"/>
    </source>
</evidence>
<reference evidence="2" key="1">
    <citation type="journal article" date="2019" name="MBio">
        <title>Virus Genomes from Deep Sea Sediments Expand the Ocean Megavirome and Support Independent Origins of Viral Gigantism.</title>
        <authorList>
            <person name="Backstrom D."/>
            <person name="Yutin N."/>
            <person name="Jorgensen S.L."/>
            <person name="Dharamshi J."/>
            <person name="Homa F."/>
            <person name="Zaremba-Niedwiedzka K."/>
            <person name="Spang A."/>
            <person name="Wolf Y.I."/>
            <person name="Koonin E.V."/>
            <person name="Ettema T.J."/>
        </authorList>
    </citation>
    <scope>NUCLEOTIDE SEQUENCE</scope>
</reference>
<dbReference type="PANTHER" id="PTHR34403:SF14">
    <property type="entry name" value="OS05G0225800 PROTEIN"/>
    <property type="match status" value="1"/>
</dbReference>
<gene>
    <name evidence="2" type="ORF">LCPAC103_00630</name>
</gene>
<dbReference type="Pfam" id="PF19071">
    <property type="entry name" value="DUF5767"/>
    <property type="match status" value="1"/>
</dbReference>
<dbReference type="InterPro" id="IPR050972">
    <property type="entry name" value="SDr-like"/>
</dbReference>
<evidence type="ECO:0000256" key="1">
    <source>
        <dbReference type="SAM" id="MobiDB-lite"/>
    </source>
</evidence>
<feature type="compositionally biased region" description="Basic residues" evidence="1">
    <location>
        <begin position="438"/>
        <end position="455"/>
    </location>
</feature>
<sequence>METDVEDVIDEIKNGVIRGPPAIPAGIKIGRQKPTANDIKPAPPETSLMELPNLPPPENLAQLDLPTVESDSEIPRNGFHPTIEQLPRSIVTEPKPEPKPKSEPELKPKPKPEPESKSEPELEPESKPKLEPEPKPKSEPESKQISESGLTDSEEDWLESASLDMQITHFKTKHPEFEIITLRDAASLAMKRAFVTEINRLFRASLKSDIASPEPIKEITESGLPEDEQAWLDGAELSMKIAQARSDYPELAIPKLPDHASLAMKQTLYKNALKYIHIGNKTGDYKFWLSVSIVVMEWVVYKFMGVDIRGFFKMQSKRMHRYESALWEIAERSANGTGVPWPPEIRIIFIILTNAVVFILIKVLSTWVGEGLGETLGNSLLSVLDRQQDASAAQEQDADGDIPDVPSKRNMDGLSGLISTISSMFMGGDSKTTNNSQKKTKRRTRRNRTRPSHRN</sequence>
<dbReference type="InterPro" id="IPR043910">
    <property type="entry name" value="DUF5767"/>
</dbReference>
<feature type="region of interest" description="Disordered" evidence="1">
    <location>
        <begin position="24"/>
        <end position="155"/>
    </location>
</feature>
<dbReference type="PANTHER" id="PTHR34403">
    <property type="entry name" value="TOL-PAL SYSTEM PROTEIN TOLA"/>
    <property type="match status" value="1"/>
</dbReference>
<accession>A0A481Z4N3</accession>
<dbReference type="EMBL" id="MK500480">
    <property type="protein sequence ID" value="QBK90382.1"/>
    <property type="molecule type" value="Genomic_DNA"/>
</dbReference>
<protein>
    <submittedName>
        <fullName evidence="2">Uncharacterized protein</fullName>
    </submittedName>
</protein>
<feature type="compositionally biased region" description="Basic and acidic residues" evidence="1">
    <location>
        <begin position="94"/>
        <end position="144"/>
    </location>
</feature>
<proteinExistence type="predicted"/>
<feature type="region of interest" description="Disordered" evidence="1">
    <location>
        <begin position="424"/>
        <end position="455"/>
    </location>
</feature>
<name>A0A481Z4N3_9VIRU</name>
<organism evidence="2">
    <name type="scientific">Pithovirus LCPAC103</name>
    <dbReference type="NCBI Taxonomy" id="2506588"/>
    <lineage>
        <taxon>Viruses</taxon>
        <taxon>Pithoviruses</taxon>
    </lineage>
</organism>